<gene>
    <name evidence="2" type="ORF">RJ53_08840</name>
</gene>
<dbReference type="PANTHER" id="PTHR43031:SF1">
    <property type="entry name" value="PYRIDINE NUCLEOTIDE-DISULPHIDE OXIDOREDUCTASE"/>
    <property type="match status" value="1"/>
</dbReference>
<organism evidence="2 3">
    <name type="scientific">Methanocalculus chunghsingensis</name>
    <dbReference type="NCBI Taxonomy" id="156457"/>
    <lineage>
        <taxon>Archaea</taxon>
        <taxon>Methanobacteriati</taxon>
        <taxon>Methanobacteriota</taxon>
        <taxon>Stenosarchaea group</taxon>
        <taxon>Methanomicrobia</taxon>
        <taxon>Methanomicrobiales</taxon>
        <taxon>Methanocalculaceae</taxon>
        <taxon>Methanocalculus</taxon>
    </lineage>
</organism>
<proteinExistence type="predicted"/>
<keyword evidence="3" id="KW-1185">Reference proteome</keyword>
<protein>
    <recommendedName>
        <fullName evidence="1">Rhodanese domain-containing protein</fullName>
    </recommendedName>
</protein>
<dbReference type="InterPro" id="IPR001763">
    <property type="entry name" value="Rhodanese-like_dom"/>
</dbReference>
<dbReference type="Gene3D" id="3.40.250.10">
    <property type="entry name" value="Rhodanese-like domain"/>
    <property type="match status" value="1"/>
</dbReference>
<comment type="caution">
    <text evidence="2">The sequence shown here is derived from an EMBL/GenBank/DDBJ whole genome shotgun (WGS) entry which is preliminary data.</text>
</comment>
<dbReference type="InterPro" id="IPR036873">
    <property type="entry name" value="Rhodanese-like_dom_sf"/>
</dbReference>
<dbReference type="RefSeq" id="WP_211531305.1">
    <property type="nucleotide sequence ID" value="NZ_JWHL01000015.1"/>
</dbReference>
<dbReference type="GO" id="GO:0004792">
    <property type="term" value="F:thiosulfate-cyanide sulfurtransferase activity"/>
    <property type="evidence" value="ECO:0007669"/>
    <property type="project" value="InterPro"/>
</dbReference>
<dbReference type="PROSITE" id="PS50206">
    <property type="entry name" value="RHODANESE_3"/>
    <property type="match status" value="1"/>
</dbReference>
<dbReference type="SUPFAM" id="SSF52821">
    <property type="entry name" value="Rhodanese/Cell cycle control phosphatase"/>
    <property type="match status" value="1"/>
</dbReference>
<sequence>MIRRRVMGFSCIVLLLLIAAAGCTAPDGGDEMPVLQTITAEEAMLLIEAKPAITIIDVRTVREYEAGHIPGAVHIPIASSFHEGIAGLDRDQPYLVYCATGVRGSRALRAMGEAGFAEVYNLGGGIAAWEKAGGAVI</sequence>
<dbReference type="OrthoDB" id="135517at2157"/>
<evidence type="ECO:0000313" key="3">
    <source>
        <dbReference type="Proteomes" id="UP000730161"/>
    </source>
</evidence>
<dbReference type="CDD" id="cd00158">
    <property type="entry name" value="RHOD"/>
    <property type="match status" value="1"/>
</dbReference>
<dbReference type="PROSITE" id="PS00380">
    <property type="entry name" value="RHODANESE_1"/>
    <property type="match status" value="1"/>
</dbReference>
<dbReference type="PANTHER" id="PTHR43031">
    <property type="entry name" value="FAD-DEPENDENT OXIDOREDUCTASE"/>
    <property type="match status" value="1"/>
</dbReference>
<accession>A0A8J7WAX3</accession>
<dbReference type="Proteomes" id="UP000730161">
    <property type="component" value="Unassembled WGS sequence"/>
</dbReference>
<evidence type="ECO:0000259" key="1">
    <source>
        <dbReference type="PROSITE" id="PS50206"/>
    </source>
</evidence>
<evidence type="ECO:0000313" key="2">
    <source>
        <dbReference type="EMBL" id="MBR1369587.1"/>
    </source>
</evidence>
<dbReference type="AlphaFoldDB" id="A0A8J7WAX3"/>
<dbReference type="Pfam" id="PF00581">
    <property type="entry name" value="Rhodanese"/>
    <property type="match status" value="1"/>
</dbReference>
<name>A0A8J7WAX3_9EURY</name>
<dbReference type="InterPro" id="IPR001307">
    <property type="entry name" value="Thiosulphate_STrfase_CS"/>
</dbReference>
<dbReference type="InterPro" id="IPR050229">
    <property type="entry name" value="GlpE_sulfurtransferase"/>
</dbReference>
<reference evidence="2" key="1">
    <citation type="submission" date="2014-12" db="EMBL/GenBank/DDBJ databases">
        <authorList>
            <person name="Huang H.-H."/>
            <person name="Chen S.-C."/>
            <person name="Lai M.-C."/>
        </authorList>
    </citation>
    <scope>NUCLEOTIDE SEQUENCE</scope>
    <source>
        <strain evidence="2">K1F9705b</strain>
    </source>
</reference>
<feature type="domain" description="Rhodanese" evidence="1">
    <location>
        <begin position="49"/>
        <end position="137"/>
    </location>
</feature>
<dbReference type="PROSITE" id="PS51257">
    <property type="entry name" value="PROKAR_LIPOPROTEIN"/>
    <property type="match status" value="1"/>
</dbReference>
<dbReference type="SMART" id="SM00450">
    <property type="entry name" value="RHOD"/>
    <property type="match status" value="1"/>
</dbReference>
<dbReference type="EMBL" id="JWHL01000015">
    <property type="protein sequence ID" value="MBR1369587.1"/>
    <property type="molecule type" value="Genomic_DNA"/>
</dbReference>